<organism evidence="10 11">
    <name type="scientific">Tanticharoenia sakaeratensis NBRC 103193</name>
    <dbReference type="NCBI Taxonomy" id="1231623"/>
    <lineage>
        <taxon>Bacteria</taxon>
        <taxon>Pseudomonadati</taxon>
        <taxon>Pseudomonadota</taxon>
        <taxon>Alphaproteobacteria</taxon>
        <taxon>Acetobacterales</taxon>
        <taxon>Acetobacteraceae</taxon>
        <taxon>Tanticharoenia</taxon>
    </lineage>
</organism>
<dbReference type="SUPFAM" id="SSF53448">
    <property type="entry name" value="Nucleotide-diphospho-sugar transferases"/>
    <property type="match status" value="1"/>
</dbReference>
<dbReference type="PANTHER" id="PTHR12726">
    <property type="entry name" value="CERAMIDE GLUCOSYLTRANSFERASE"/>
    <property type="match status" value="1"/>
</dbReference>
<evidence type="ECO:0000256" key="6">
    <source>
        <dbReference type="ARBA" id="ARBA00022692"/>
    </source>
</evidence>
<proteinExistence type="predicted"/>
<keyword evidence="5 10" id="KW-0808">Transferase</keyword>
<dbReference type="GO" id="GO:0006679">
    <property type="term" value="P:glucosylceramide biosynthetic process"/>
    <property type="evidence" value="ECO:0007669"/>
    <property type="project" value="TreeGrafter"/>
</dbReference>
<reference evidence="10 11" key="1">
    <citation type="submission" date="2012-10" db="EMBL/GenBank/DDBJ databases">
        <title>Genome sequencing of Tanticharoenia sakaeratensis NBRC 103193.</title>
        <authorList>
            <person name="Azuma Y."/>
            <person name="Hadano H."/>
            <person name="Hirakawa H."/>
            <person name="Matsushita K."/>
        </authorList>
    </citation>
    <scope>NUCLEOTIDE SEQUENCE [LARGE SCALE GENOMIC DNA]</scope>
    <source>
        <strain evidence="10 11">NBRC 103193</strain>
    </source>
</reference>
<dbReference type="STRING" id="1231623.Tasa_010_044"/>
<sequence>MTVLGLMGWGAGIIAAAGCVQSMLGAALVMGFRRREKVWRSPVSDDLPPITVLKPLHGAEPMLEQALRSFVEQDYPAYQIVFGVQHEDDAAIEVVHALQAHYPDRDLTLVIDRQQHGVNRKVGNLINMIGMARHETLVISDSDIHVGHDYLRHIAASLADPQTGLVTTLYAGLPATETIVRRLSACQINHNFLPGVLLSRHLGRQDCLGATMALRRKTLEQIGGLRALVDHVADDAILGTAVRGLGLDIAIAPCMTWTTIGERTMRDLLAHELRWGRTVKNVEPFGYALSSIQLPLFWATAAVAFLPHSTAIWILFAVVWTLRAVFSLMLDRSLGLPSLATLPLLPFRDWMSAAVMVGSARGTQVAWRGQTMHIMRHSAMSQPSQPVGPGE</sequence>
<dbReference type="Pfam" id="PF13506">
    <property type="entry name" value="Glyco_transf_21"/>
    <property type="match status" value="1"/>
</dbReference>
<protein>
    <submittedName>
        <fullName evidence="10">Hopanoid biosynthesis associated glycosyl transferase protein HpnI</fullName>
    </submittedName>
</protein>
<keyword evidence="11" id="KW-1185">Reference proteome</keyword>
<comment type="pathway">
    <text evidence="2">Lipid metabolism; sphingolipid metabolism.</text>
</comment>
<evidence type="ECO:0000313" key="10">
    <source>
        <dbReference type="EMBL" id="GAN53497.1"/>
    </source>
</evidence>
<name>A0A0D6MIP5_9PROT</name>
<comment type="pathway">
    <text evidence="3">Sphingolipid metabolism.</text>
</comment>
<evidence type="ECO:0000256" key="4">
    <source>
        <dbReference type="ARBA" id="ARBA00022676"/>
    </source>
</evidence>
<feature type="transmembrane region" description="Helical" evidence="9">
    <location>
        <begin position="311"/>
        <end position="330"/>
    </location>
</feature>
<dbReference type="AlphaFoldDB" id="A0A0D6MIP5"/>
<dbReference type="GO" id="GO:0016020">
    <property type="term" value="C:membrane"/>
    <property type="evidence" value="ECO:0007669"/>
    <property type="project" value="UniProtKB-SubCell"/>
</dbReference>
<evidence type="ECO:0000256" key="8">
    <source>
        <dbReference type="ARBA" id="ARBA00023136"/>
    </source>
</evidence>
<dbReference type="GO" id="GO:0008120">
    <property type="term" value="F:ceramide glucosyltransferase activity"/>
    <property type="evidence" value="ECO:0007669"/>
    <property type="project" value="TreeGrafter"/>
</dbReference>
<dbReference type="NCBIfam" id="TIGR03472">
    <property type="entry name" value="HpnI"/>
    <property type="match status" value="1"/>
</dbReference>
<dbReference type="Proteomes" id="UP000032679">
    <property type="component" value="Unassembled WGS sequence"/>
</dbReference>
<evidence type="ECO:0000256" key="5">
    <source>
        <dbReference type="ARBA" id="ARBA00022679"/>
    </source>
</evidence>
<dbReference type="InterPro" id="IPR025993">
    <property type="entry name" value="Ceramide_glucosylTrfase"/>
</dbReference>
<dbReference type="Gene3D" id="3.90.550.10">
    <property type="entry name" value="Spore Coat Polysaccharide Biosynthesis Protein SpsA, Chain A"/>
    <property type="match status" value="1"/>
</dbReference>
<comment type="subcellular location">
    <subcellularLocation>
        <location evidence="1">Membrane</location>
        <topology evidence="1">Multi-pass membrane protein</topology>
    </subcellularLocation>
</comment>
<evidence type="ECO:0000256" key="7">
    <source>
        <dbReference type="ARBA" id="ARBA00022989"/>
    </source>
</evidence>
<evidence type="ECO:0000313" key="11">
    <source>
        <dbReference type="Proteomes" id="UP000032679"/>
    </source>
</evidence>
<dbReference type="EMBL" id="BALE01000010">
    <property type="protein sequence ID" value="GAN53497.1"/>
    <property type="molecule type" value="Genomic_DNA"/>
</dbReference>
<keyword evidence="7 9" id="KW-1133">Transmembrane helix</keyword>
<dbReference type="InterPro" id="IPR029044">
    <property type="entry name" value="Nucleotide-diphossugar_trans"/>
</dbReference>
<evidence type="ECO:0000256" key="2">
    <source>
        <dbReference type="ARBA" id="ARBA00004760"/>
    </source>
</evidence>
<keyword evidence="6 9" id="KW-0812">Transmembrane</keyword>
<dbReference type="CDD" id="cd02520">
    <property type="entry name" value="Glucosylceramide_synthase"/>
    <property type="match status" value="1"/>
</dbReference>
<dbReference type="OrthoDB" id="9814255at2"/>
<keyword evidence="8 9" id="KW-0472">Membrane</keyword>
<evidence type="ECO:0000256" key="1">
    <source>
        <dbReference type="ARBA" id="ARBA00004141"/>
    </source>
</evidence>
<keyword evidence="4" id="KW-0328">Glycosyltransferase</keyword>
<evidence type="ECO:0000256" key="9">
    <source>
        <dbReference type="SAM" id="Phobius"/>
    </source>
</evidence>
<gene>
    <name evidence="10" type="ORF">Tasa_010_044</name>
</gene>
<accession>A0A0D6MIP5</accession>
<evidence type="ECO:0000256" key="3">
    <source>
        <dbReference type="ARBA" id="ARBA00004991"/>
    </source>
</evidence>
<dbReference type="PANTHER" id="PTHR12726:SF0">
    <property type="entry name" value="CERAMIDE GLUCOSYLTRANSFERASE"/>
    <property type="match status" value="1"/>
</dbReference>
<dbReference type="RefSeq" id="WP_048847526.1">
    <property type="nucleotide sequence ID" value="NZ_BALE01000010.1"/>
</dbReference>
<feature type="transmembrane region" description="Helical" evidence="9">
    <location>
        <begin position="284"/>
        <end position="305"/>
    </location>
</feature>
<feature type="transmembrane region" description="Helical" evidence="9">
    <location>
        <begin position="6"/>
        <end position="32"/>
    </location>
</feature>
<comment type="caution">
    <text evidence="10">The sequence shown here is derived from an EMBL/GenBank/DDBJ whole genome shotgun (WGS) entry which is preliminary data.</text>
</comment>
<dbReference type="InterPro" id="IPR017835">
    <property type="entry name" value="Hopen-assoc_HpnI"/>
</dbReference>